<dbReference type="InterPro" id="IPR008323">
    <property type="entry name" value="UCP033563"/>
</dbReference>
<dbReference type="Pfam" id="PF06245">
    <property type="entry name" value="DUF1015"/>
    <property type="match status" value="1"/>
</dbReference>
<feature type="non-terminal residue" evidence="1">
    <location>
        <position position="273"/>
    </location>
</feature>
<evidence type="ECO:0000313" key="1">
    <source>
        <dbReference type="EMBL" id="GAI19486.1"/>
    </source>
</evidence>
<accession>X1MN96</accession>
<sequence>RGVHYNQLLIKDLSAVICSPYDIITPQLQQELYHQSQYNFVRLEHSRELPQDTVADNKYTRSAATLKQWLKQGVLKVDKVPAIYLHNHSFTYQGKEYRRRGITACVRLEEWDKMVVRPHEGTLAEPKNDRVSLLQALQANTSPILALFEDQGQRVSSLLAAQESSKPLISLSNLNGEGHNIWAITESQVINQICNSLTGQPLYIADGHHRYESALTYQREQGAGSSSASEDEASNFVMMTLVDFSDPGLIILPPHRLLRGISKPILNEGRIQA</sequence>
<feature type="non-terminal residue" evidence="1">
    <location>
        <position position="1"/>
    </location>
</feature>
<name>X1MN96_9ZZZZ</name>
<dbReference type="AlphaFoldDB" id="X1MN96"/>
<comment type="caution">
    <text evidence="1">The sequence shown here is derived from an EMBL/GenBank/DDBJ whole genome shotgun (WGS) entry which is preliminary data.</text>
</comment>
<reference evidence="1" key="1">
    <citation type="journal article" date="2014" name="Front. Microbiol.">
        <title>High frequency of phylogenetically diverse reductive dehalogenase-homologous genes in deep subseafloor sedimentary metagenomes.</title>
        <authorList>
            <person name="Kawai M."/>
            <person name="Futagami T."/>
            <person name="Toyoda A."/>
            <person name="Takaki Y."/>
            <person name="Nishi S."/>
            <person name="Hori S."/>
            <person name="Arai W."/>
            <person name="Tsubouchi T."/>
            <person name="Morono Y."/>
            <person name="Uchiyama I."/>
            <person name="Ito T."/>
            <person name="Fujiyama A."/>
            <person name="Inagaki F."/>
            <person name="Takami H."/>
        </authorList>
    </citation>
    <scope>NUCLEOTIDE SEQUENCE</scope>
    <source>
        <strain evidence="1">Expedition CK06-06</strain>
    </source>
</reference>
<dbReference type="PANTHER" id="PTHR36454:SF1">
    <property type="entry name" value="DUF1015 DOMAIN-CONTAINING PROTEIN"/>
    <property type="match status" value="1"/>
</dbReference>
<proteinExistence type="predicted"/>
<dbReference type="PANTHER" id="PTHR36454">
    <property type="entry name" value="LMO2823 PROTEIN"/>
    <property type="match status" value="1"/>
</dbReference>
<organism evidence="1">
    <name type="scientific">marine sediment metagenome</name>
    <dbReference type="NCBI Taxonomy" id="412755"/>
    <lineage>
        <taxon>unclassified sequences</taxon>
        <taxon>metagenomes</taxon>
        <taxon>ecological metagenomes</taxon>
    </lineage>
</organism>
<dbReference type="EMBL" id="BARV01021034">
    <property type="protein sequence ID" value="GAI19486.1"/>
    <property type="molecule type" value="Genomic_DNA"/>
</dbReference>
<protein>
    <recommendedName>
        <fullName evidence="2">DUF1015 domain-containing protein</fullName>
    </recommendedName>
</protein>
<evidence type="ECO:0008006" key="2">
    <source>
        <dbReference type="Google" id="ProtNLM"/>
    </source>
</evidence>
<gene>
    <name evidence="1" type="ORF">S06H3_34945</name>
</gene>